<accession>A0A7S1WMM3</accession>
<evidence type="ECO:0000256" key="2">
    <source>
        <dbReference type="SAM" id="Phobius"/>
    </source>
</evidence>
<evidence type="ECO:0000313" key="3">
    <source>
        <dbReference type="EMBL" id="CAD9177054.1"/>
    </source>
</evidence>
<reference evidence="3" key="1">
    <citation type="submission" date="2021-01" db="EMBL/GenBank/DDBJ databases">
        <authorList>
            <person name="Corre E."/>
            <person name="Pelletier E."/>
            <person name="Niang G."/>
            <person name="Scheremetjew M."/>
            <person name="Finn R."/>
            <person name="Kale V."/>
            <person name="Holt S."/>
            <person name="Cochrane G."/>
            <person name="Meng A."/>
            <person name="Brown T."/>
            <person name="Cohen L."/>
        </authorList>
    </citation>
    <scope>NUCLEOTIDE SEQUENCE</scope>
    <source>
        <strain evidence="3">OF101</strain>
    </source>
</reference>
<feature type="transmembrane region" description="Helical" evidence="2">
    <location>
        <begin position="388"/>
        <end position="407"/>
    </location>
</feature>
<protein>
    <recommendedName>
        <fullName evidence="4">Receptor for retinol uptake STRA6</fullName>
    </recommendedName>
</protein>
<dbReference type="EMBL" id="HBGE01090329">
    <property type="protein sequence ID" value="CAD9177054.1"/>
    <property type="molecule type" value="Transcribed_RNA"/>
</dbReference>
<dbReference type="GO" id="GO:0038023">
    <property type="term" value="F:signaling receptor activity"/>
    <property type="evidence" value="ECO:0007669"/>
    <property type="project" value="InterPro"/>
</dbReference>
<organism evidence="3">
    <name type="scientific">Alexandrium catenella</name>
    <name type="common">Red tide dinoflagellate</name>
    <name type="synonym">Gonyaulax catenella</name>
    <dbReference type="NCBI Taxonomy" id="2925"/>
    <lineage>
        <taxon>Eukaryota</taxon>
        <taxon>Sar</taxon>
        <taxon>Alveolata</taxon>
        <taxon>Dinophyceae</taxon>
        <taxon>Gonyaulacales</taxon>
        <taxon>Pyrocystaceae</taxon>
        <taxon>Alexandrium</taxon>
    </lineage>
</organism>
<sequence>MQDAGQTFKEYSEARGKDVAMDLAKEEAKQLGVLAAQQLAAAAEGKVKEATKAGEAQLREKAHDLVADRLKQLDSASRERLGNFTTNFIEKEMSRYQKAAEAKLSRMLNKMVDKQMEQIKRDLEAQLPDVAKDISHTLNLGIGPDRRLKEGKGTARVEEANVDEEETNVTETKASPPKLEEDTDDGQMISSVIQNIRDTASPFVSLFLTVVNILQQDWIAWALIGIKVGVRISLICAICCELYVMARAFRKYRELFESMQAGRHDYLGHESRDSLAEGFAETTMFPGVFLGTSVIGFALVAVVTFVAILVLVLLLVPQCAMQWLSPYWPVIKYLILTLALKKFVQMVLMDWLLVDGGDIVYPGVFSLIWFIQLFLNFVIGLSMAITRAVVVVFVAALSCCFVDFTLLPEPLVSLDTAYYSLLAMAYTHHERRNPVKMAAVTVLNSWVHRVHAPKRKAPVELELPTASAEHAEGEQPATAGRASPGLLRARARFLLLLTLHRNPELRRFRKPQVQLPRSHSTLGDLLAVHGRSGI</sequence>
<evidence type="ECO:0000256" key="1">
    <source>
        <dbReference type="SAM" id="MobiDB-lite"/>
    </source>
</evidence>
<feature type="region of interest" description="Disordered" evidence="1">
    <location>
        <begin position="149"/>
        <end position="184"/>
    </location>
</feature>
<keyword evidence="2" id="KW-1133">Transmembrane helix</keyword>
<dbReference type="AlphaFoldDB" id="A0A7S1WMM3"/>
<keyword evidence="2" id="KW-0472">Membrane</keyword>
<feature type="compositionally biased region" description="Basic and acidic residues" evidence="1">
    <location>
        <begin position="149"/>
        <end position="159"/>
    </location>
</feature>
<gene>
    <name evidence="3" type="ORF">ACAT0790_LOCUS53823</name>
</gene>
<keyword evidence="2" id="KW-0812">Transmembrane</keyword>
<feature type="transmembrane region" description="Helical" evidence="2">
    <location>
        <begin position="359"/>
        <end position="381"/>
    </location>
</feature>
<dbReference type="InterPro" id="IPR026612">
    <property type="entry name" value="STRA6-like"/>
</dbReference>
<dbReference type="Pfam" id="PF14752">
    <property type="entry name" value="RBP_receptor"/>
    <property type="match status" value="1"/>
</dbReference>
<proteinExistence type="predicted"/>
<evidence type="ECO:0008006" key="4">
    <source>
        <dbReference type="Google" id="ProtNLM"/>
    </source>
</evidence>
<name>A0A7S1WMM3_ALECA</name>
<feature type="transmembrane region" description="Helical" evidence="2">
    <location>
        <begin position="294"/>
        <end position="316"/>
    </location>
</feature>